<keyword evidence="2" id="KW-0472">Membrane</keyword>
<evidence type="ECO:0000313" key="6">
    <source>
        <dbReference type="EMBL" id="KAG6760038.1"/>
    </source>
</evidence>
<feature type="domain" description="Calcineurin-like phosphoesterase" evidence="3">
    <location>
        <begin position="109"/>
        <end position="325"/>
    </location>
</feature>
<dbReference type="Pfam" id="PF00149">
    <property type="entry name" value="Metallophos"/>
    <property type="match status" value="1"/>
</dbReference>
<feature type="domain" description="TMEM62 C-terminal" evidence="5">
    <location>
        <begin position="558"/>
        <end position="781"/>
    </location>
</feature>
<dbReference type="InterPro" id="IPR056229">
    <property type="entry name" value="Ig_TMM62"/>
</dbReference>
<feature type="transmembrane region" description="Helical" evidence="2">
    <location>
        <begin position="740"/>
        <end position="757"/>
    </location>
</feature>
<evidence type="ECO:0000259" key="4">
    <source>
        <dbReference type="Pfam" id="PF24384"/>
    </source>
</evidence>
<protein>
    <recommendedName>
        <fullName evidence="8">Calcineurin-like phosphoesterase domain-containing protein</fullName>
    </recommendedName>
</protein>
<dbReference type="PANTHER" id="PTHR14795:SF0">
    <property type="entry name" value="TRANSMEMBRANE PROTEIN 62"/>
    <property type="match status" value="1"/>
</dbReference>
<evidence type="ECO:0000259" key="3">
    <source>
        <dbReference type="Pfam" id="PF00149"/>
    </source>
</evidence>
<evidence type="ECO:0000256" key="2">
    <source>
        <dbReference type="SAM" id="Phobius"/>
    </source>
</evidence>
<sequence length="802" mass="91962">MRVDKFPNCLHLAAENLLPPWFFFLIGYVYSNKVHSLLSQEAMEKRQSPQFREMGLVVLMLLCLSTTMPTSVSIQQEGGGAEELVSSQPRKWQDRVIEVKEGPESVVWIVQLSDLHFSVHHPERALDFKKIVGPALKMINPSLVLITGDLTDGKSKDLLTMKQNEDEWVEYQDVMEDVARRSGLDKSIFYDLRGNHDNFGVPVIGGSFDFFSNYSINGQFGRKGNVNSVTLETGDRKHVFVGLDSTMSTGLRGPTNLFGHPTDQLLSQIDSQLSQWDSQKGKSITKISFGHFPLSFSAFSESQKSLRDVFLKHSVSAYLCGHLHTRFGKNLKRHHQSNEKFLSSHRFFQLNMHQEPSENTQNCLFQAPPLKEFWEWEMGDWRKSRAMRIVAVDRGHVSYLDIDFKSGTKKTIVLPTFPLDSRFMLTSSLHQMYGCQHMVPFSFETIRCLVFSDSPITSVVARIYDTRSGSPLMIVETTMTKFVRDISRGDIYAAAWNYKAFEDPSPDRFWLQIEVIDVTGRSTLSELRPFSVNGLSAKISWTWKEFFVMGCQWAALYYPIFCSVVYLMLSILLIPKFVLMFSKKQYSYKTFISEKGLINCIAWVLLDLCRIHVVWFGFLGYLIYLVSCPWLIGQVFTDGGNRGYMTSMGWRVKNFNSREKHDYIGSPDIMVAVLPHFFFVVVPSILVAGALAAERGIYKEHFLSLSGKKEDNDSSQKNTRSGKYDNHRHRRSKFDFVERWIRKVLLVVCLVICWKHFTLLVSQNCKALAKAYEMNPLLHFPVYSLAIPLLLACTVYKTRSIQ</sequence>
<keyword evidence="2" id="KW-1133">Transmembrane helix</keyword>
<dbReference type="PANTHER" id="PTHR14795">
    <property type="entry name" value="HELICASE RELATED"/>
    <property type="match status" value="1"/>
</dbReference>
<dbReference type="Proteomes" id="UP000886885">
    <property type="component" value="Chromosome 10A"/>
</dbReference>
<feature type="transmembrane region" description="Helical" evidence="2">
    <location>
        <begin position="669"/>
        <end position="693"/>
    </location>
</feature>
<proteinExistence type="predicted"/>
<evidence type="ECO:0000259" key="5">
    <source>
        <dbReference type="Pfam" id="PF24394"/>
    </source>
</evidence>
<dbReference type="InterPro" id="IPR004843">
    <property type="entry name" value="Calcineurin-like_PHP"/>
</dbReference>
<dbReference type="Pfam" id="PF24384">
    <property type="entry name" value="Ig_TMM62"/>
    <property type="match status" value="1"/>
</dbReference>
<name>A0A8X7Z4K5_POPTO</name>
<evidence type="ECO:0008006" key="8">
    <source>
        <dbReference type="Google" id="ProtNLM"/>
    </source>
</evidence>
<dbReference type="InterPro" id="IPR056230">
    <property type="entry name" value="TMEM62_C"/>
</dbReference>
<evidence type="ECO:0000313" key="7">
    <source>
        <dbReference type="Proteomes" id="UP000886885"/>
    </source>
</evidence>
<feature type="region of interest" description="Disordered" evidence="1">
    <location>
        <begin position="707"/>
        <end position="726"/>
    </location>
</feature>
<keyword evidence="2" id="KW-0812">Transmembrane</keyword>
<comment type="caution">
    <text evidence="6">The sequence shown here is derived from an EMBL/GenBank/DDBJ whole genome shotgun (WGS) entry which is preliminary data.</text>
</comment>
<dbReference type="EMBL" id="JAAWWB010000019">
    <property type="protein sequence ID" value="KAG6760038.1"/>
    <property type="molecule type" value="Genomic_DNA"/>
</dbReference>
<gene>
    <name evidence="6" type="ORF">POTOM_036537</name>
</gene>
<accession>A0A8X7Z4K5</accession>
<feature type="transmembrane region" description="Helical" evidence="2">
    <location>
        <begin position="777"/>
        <end position="796"/>
    </location>
</feature>
<feature type="transmembrane region" description="Helical" evidence="2">
    <location>
        <begin position="556"/>
        <end position="579"/>
    </location>
</feature>
<reference evidence="6" key="1">
    <citation type="journal article" date="2020" name="bioRxiv">
        <title>Hybrid origin of Populus tomentosa Carr. identified through genome sequencing and phylogenomic analysis.</title>
        <authorList>
            <person name="An X."/>
            <person name="Gao K."/>
            <person name="Chen Z."/>
            <person name="Li J."/>
            <person name="Yang X."/>
            <person name="Yang X."/>
            <person name="Zhou J."/>
            <person name="Guo T."/>
            <person name="Zhao T."/>
            <person name="Huang S."/>
            <person name="Miao D."/>
            <person name="Khan W.U."/>
            <person name="Rao P."/>
            <person name="Ye M."/>
            <person name="Lei B."/>
            <person name="Liao W."/>
            <person name="Wang J."/>
            <person name="Ji L."/>
            <person name="Li Y."/>
            <person name="Guo B."/>
            <person name="Mustafa N.S."/>
            <person name="Li S."/>
            <person name="Yun Q."/>
            <person name="Keller S.R."/>
            <person name="Mao J."/>
            <person name="Zhang R."/>
            <person name="Strauss S.H."/>
        </authorList>
    </citation>
    <scope>NUCLEOTIDE SEQUENCE</scope>
    <source>
        <strain evidence="6">GM15</strain>
        <tissue evidence="6">Leaf</tissue>
    </source>
</reference>
<dbReference type="GO" id="GO:0016787">
    <property type="term" value="F:hydrolase activity"/>
    <property type="evidence" value="ECO:0007669"/>
    <property type="project" value="InterPro"/>
</dbReference>
<feature type="transmembrane region" description="Helical" evidence="2">
    <location>
        <begin position="600"/>
        <end position="624"/>
    </location>
</feature>
<dbReference type="AlphaFoldDB" id="A0A8X7Z4K5"/>
<feature type="domain" description="TMEM62 Ig-like" evidence="4">
    <location>
        <begin position="408"/>
        <end position="535"/>
    </location>
</feature>
<organism evidence="6 7">
    <name type="scientific">Populus tomentosa</name>
    <name type="common">Chinese white poplar</name>
    <dbReference type="NCBI Taxonomy" id="118781"/>
    <lineage>
        <taxon>Eukaryota</taxon>
        <taxon>Viridiplantae</taxon>
        <taxon>Streptophyta</taxon>
        <taxon>Embryophyta</taxon>
        <taxon>Tracheophyta</taxon>
        <taxon>Spermatophyta</taxon>
        <taxon>Magnoliopsida</taxon>
        <taxon>eudicotyledons</taxon>
        <taxon>Gunneridae</taxon>
        <taxon>Pentapetalae</taxon>
        <taxon>rosids</taxon>
        <taxon>fabids</taxon>
        <taxon>Malpighiales</taxon>
        <taxon>Salicaceae</taxon>
        <taxon>Saliceae</taxon>
        <taxon>Populus</taxon>
    </lineage>
</organism>
<evidence type="ECO:0000256" key="1">
    <source>
        <dbReference type="SAM" id="MobiDB-lite"/>
    </source>
</evidence>
<dbReference type="OrthoDB" id="27234at2759"/>
<keyword evidence="7" id="KW-1185">Reference proteome</keyword>
<dbReference type="Pfam" id="PF24394">
    <property type="entry name" value="TMEM62_C"/>
    <property type="match status" value="1"/>
</dbReference>